<dbReference type="Pfam" id="PF00149">
    <property type="entry name" value="Metallophos"/>
    <property type="match status" value="1"/>
</dbReference>
<dbReference type="InterPro" id="IPR004843">
    <property type="entry name" value="Calcineurin-like_PHP"/>
</dbReference>
<evidence type="ECO:0000313" key="3">
    <source>
        <dbReference type="EMBL" id="WDR38216.1"/>
    </source>
</evidence>
<evidence type="ECO:0000256" key="1">
    <source>
        <dbReference type="SAM" id="SignalP"/>
    </source>
</evidence>
<dbReference type="SUPFAM" id="SSF56300">
    <property type="entry name" value="Metallo-dependent phosphatases"/>
    <property type="match status" value="1"/>
</dbReference>
<dbReference type="InterPro" id="IPR029052">
    <property type="entry name" value="Metallo-depent_PP-like"/>
</dbReference>
<evidence type="ECO:0000313" key="4">
    <source>
        <dbReference type="Proteomes" id="UP001222282"/>
    </source>
</evidence>
<gene>
    <name evidence="3" type="ORF">NN484_10905</name>
</gene>
<sequence>MKIKEVKKLFAGLCLLSLASFASANESVPQHMVFASDPQYPWTEKSDSGEDESSADFDKRSKWLVESQFASIAQFRSEMGGQAAVPLMINGDMTAFGHGWQRSFVGTMLKKHFGDHYLYGLGNHDYQNNVGDCFSESCAAGSIVDYRDHHVDKVDQFDLEVSGSFLNKLYLGSLAYSKNIGEVHLVQLNNEPTYQVRISHALNPTTFDIRQSLDWLENDLRMARVQGYAIIINMHKPYDWAGSWDQEKRFREMIERYEVTAIFAGHFHAEGGSKTYLGSVPMFLSGATSQQTYLTASFSTDRKQLEVSLVEGNQWRNRKPVATVPVKSIWANRP</sequence>
<dbReference type="InterPro" id="IPR051918">
    <property type="entry name" value="STPP_CPPED1"/>
</dbReference>
<keyword evidence="4" id="KW-1185">Reference proteome</keyword>
<evidence type="ECO:0000259" key="2">
    <source>
        <dbReference type="Pfam" id="PF00149"/>
    </source>
</evidence>
<dbReference type="RefSeq" id="WP_274659086.1">
    <property type="nucleotide sequence ID" value="NZ_CP101655.1"/>
</dbReference>
<dbReference type="PANTHER" id="PTHR43143:SF1">
    <property type="entry name" value="SERINE_THREONINE-PROTEIN PHOSPHATASE CPPED1"/>
    <property type="match status" value="1"/>
</dbReference>
<keyword evidence="1" id="KW-0732">Signal</keyword>
<protein>
    <submittedName>
        <fullName evidence="3">Metallophosphoesterase</fullName>
    </submittedName>
</protein>
<dbReference type="Gene3D" id="3.60.21.10">
    <property type="match status" value="1"/>
</dbReference>
<dbReference type="Proteomes" id="UP001222282">
    <property type="component" value="Chromosome"/>
</dbReference>
<proteinExistence type="predicted"/>
<feature type="chain" id="PRO_5045858860" evidence="1">
    <location>
        <begin position="25"/>
        <end position="334"/>
    </location>
</feature>
<dbReference type="EMBL" id="CP101655">
    <property type="protein sequence ID" value="WDR38216.1"/>
    <property type="molecule type" value="Genomic_DNA"/>
</dbReference>
<organism evidence="3 4">
    <name type="scientific">Pseudomonas serboccidentalis</name>
    <dbReference type="NCBI Taxonomy" id="2964670"/>
    <lineage>
        <taxon>Bacteria</taxon>
        <taxon>Pseudomonadati</taxon>
        <taxon>Pseudomonadota</taxon>
        <taxon>Gammaproteobacteria</taxon>
        <taxon>Pseudomonadales</taxon>
        <taxon>Pseudomonadaceae</taxon>
        <taxon>Pseudomonas</taxon>
    </lineage>
</organism>
<accession>A0ABY7ZF20</accession>
<feature type="signal peptide" evidence="1">
    <location>
        <begin position="1"/>
        <end position="24"/>
    </location>
</feature>
<feature type="domain" description="Calcineurin-like phosphoesterase" evidence="2">
    <location>
        <begin position="68"/>
        <end position="269"/>
    </location>
</feature>
<name>A0ABY7ZF20_9PSED</name>
<dbReference type="PANTHER" id="PTHR43143">
    <property type="entry name" value="METALLOPHOSPHOESTERASE, CALCINEURIN SUPERFAMILY"/>
    <property type="match status" value="1"/>
</dbReference>
<reference evidence="3 4" key="1">
    <citation type="submission" date="2022-07" db="EMBL/GenBank/DDBJ databases">
        <authorList>
            <person name="Abrouk D."/>
            <person name="Moenne-Loccoz Y."/>
            <person name="Todorovic I."/>
            <person name="Raicevic V."/>
            <person name="Jovicic-Petrovic J."/>
        </authorList>
    </citation>
    <scope>NUCLEOTIDE SEQUENCE [LARGE SCALE GENOMIC DNA]</scope>
    <source>
        <strain evidence="4">IT-P374</strain>
    </source>
</reference>